<keyword evidence="7" id="KW-0723">Serine/threonine-protein kinase</keyword>
<feature type="binding site" evidence="5">
    <location>
        <position position="41"/>
    </location>
    <ligand>
        <name>ATP</name>
        <dbReference type="ChEBI" id="CHEBI:30616"/>
    </ligand>
</feature>
<dbReference type="PROSITE" id="PS50011">
    <property type="entry name" value="PROTEIN_KINASE_DOM"/>
    <property type="match status" value="1"/>
</dbReference>
<feature type="domain" description="Protein kinase" evidence="6">
    <location>
        <begin position="12"/>
        <end position="268"/>
    </location>
</feature>
<keyword evidence="4 5" id="KW-0067">ATP-binding</keyword>
<accession>A0A5B8XU12</accession>
<dbReference type="GO" id="GO:0005524">
    <property type="term" value="F:ATP binding"/>
    <property type="evidence" value="ECO:0007669"/>
    <property type="project" value="UniProtKB-UniRule"/>
</dbReference>
<dbReference type="SMART" id="SM00220">
    <property type="entry name" value="S_TKc"/>
    <property type="match status" value="1"/>
</dbReference>
<dbReference type="SUPFAM" id="SSF56112">
    <property type="entry name" value="Protein kinase-like (PK-like)"/>
    <property type="match status" value="1"/>
</dbReference>
<dbReference type="OrthoDB" id="9801841at2"/>
<evidence type="ECO:0000259" key="6">
    <source>
        <dbReference type="PROSITE" id="PS50011"/>
    </source>
</evidence>
<gene>
    <name evidence="7" type="ORF">FRD01_09875</name>
</gene>
<dbReference type="KEGG" id="bbae:FRD01_09875"/>
<dbReference type="Gene3D" id="3.30.200.20">
    <property type="entry name" value="Phosphorylase Kinase, domain 1"/>
    <property type="match status" value="1"/>
</dbReference>
<dbReference type="Pfam" id="PF00069">
    <property type="entry name" value="Pkinase"/>
    <property type="match status" value="1"/>
</dbReference>
<evidence type="ECO:0000256" key="1">
    <source>
        <dbReference type="ARBA" id="ARBA00022679"/>
    </source>
</evidence>
<dbReference type="InterPro" id="IPR017441">
    <property type="entry name" value="Protein_kinase_ATP_BS"/>
</dbReference>
<proteinExistence type="predicted"/>
<keyword evidence="3 7" id="KW-0418">Kinase</keyword>
<keyword evidence="1" id="KW-0808">Transferase</keyword>
<keyword evidence="2 5" id="KW-0547">Nucleotide-binding</keyword>
<dbReference type="CDD" id="cd14014">
    <property type="entry name" value="STKc_PknB_like"/>
    <property type="match status" value="1"/>
</dbReference>
<dbReference type="PROSITE" id="PS00107">
    <property type="entry name" value="PROTEIN_KINASE_ATP"/>
    <property type="match status" value="1"/>
</dbReference>
<dbReference type="GO" id="GO:0004674">
    <property type="term" value="F:protein serine/threonine kinase activity"/>
    <property type="evidence" value="ECO:0007669"/>
    <property type="project" value="UniProtKB-KW"/>
</dbReference>
<dbReference type="PROSITE" id="PS00108">
    <property type="entry name" value="PROTEIN_KINASE_ST"/>
    <property type="match status" value="1"/>
</dbReference>
<evidence type="ECO:0000256" key="2">
    <source>
        <dbReference type="ARBA" id="ARBA00022741"/>
    </source>
</evidence>
<dbReference type="AlphaFoldDB" id="A0A5B8XU12"/>
<dbReference type="InterPro" id="IPR000719">
    <property type="entry name" value="Prot_kinase_dom"/>
</dbReference>
<dbReference type="InterPro" id="IPR011009">
    <property type="entry name" value="Kinase-like_dom_sf"/>
</dbReference>
<protein>
    <submittedName>
        <fullName evidence="7">Serine/threonine protein kinase</fullName>
    </submittedName>
</protein>
<reference evidence="7 8" key="1">
    <citation type="submission" date="2019-08" db="EMBL/GenBank/DDBJ databases">
        <authorList>
            <person name="Liang Q."/>
        </authorList>
    </citation>
    <scope>NUCLEOTIDE SEQUENCE [LARGE SCALE GENOMIC DNA]</scope>
    <source>
        <strain evidence="7 8">V1718</strain>
    </source>
</reference>
<evidence type="ECO:0000313" key="7">
    <source>
        <dbReference type="EMBL" id="QED27543.1"/>
    </source>
</evidence>
<dbReference type="RefSeq" id="WP_146959228.1">
    <property type="nucleotide sequence ID" value="NZ_CP042467.1"/>
</dbReference>
<evidence type="ECO:0000256" key="4">
    <source>
        <dbReference type="ARBA" id="ARBA00022840"/>
    </source>
</evidence>
<dbReference type="InterPro" id="IPR008271">
    <property type="entry name" value="Ser/Thr_kinase_AS"/>
</dbReference>
<dbReference type="PIRSF" id="PIRSF000654">
    <property type="entry name" value="Integrin-linked_kinase"/>
    <property type="match status" value="1"/>
</dbReference>
<dbReference type="Proteomes" id="UP000321595">
    <property type="component" value="Chromosome"/>
</dbReference>
<dbReference type="EMBL" id="CP042467">
    <property type="protein sequence ID" value="QED27543.1"/>
    <property type="molecule type" value="Genomic_DNA"/>
</dbReference>
<name>A0A5B8XU12_9DELT</name>
<evidence type="ECO:0000256" key="3">
    <source>
        <dbReference type="ARBA" id="ARBA00022777"/>
    </source>
</evidence>
<sequence length="275" mass="30708">MNMLGRFVEDRFELTGIVGEGGMSVVYAARDRVSGRKVAVKVLKQVTADPSMRERFLREAESQGAIDSPRVAQIYHFGRDMELNLLFIVMEFCEGEILYQTLERGPLALRDGLDVAIQVGEGLMAAHAVGVIHRDIKPANILVGRFRDELRVKLLDFGYVRVQESSKHLTQDGFVGGTLSYISPEELELSPLDTRLDIYSAGCVFFEMFEGRPPFVAKTPQAVAVKHLAEPPPRLSQGPEELVDLVHWMMQKSPDSRPQTMAEVVEYLSATRALS</sequence>
<organism evidence="7 8">
    <name type="scientific">Microvenator marinus</name>
    <dbReference type="NCBI Taxonomy" id="2600177"/>
    <lineage>
        <taxon>Bacteria</taxon>
        <taxon>Deltaproteobacteria</taxon>
        <taxon>Bradymonadales</taxon>
        <taxon>Microvenatoraceae</taxon>
        <taxon>Microvenator</taxon>
    </lineage>
</organism>
<keyword evidence="8" id="KW-1185">Reference proteome</keyword>
<evidence type="ECO:0000313" key="8">
    <source>
        <dbReference type="Proteomes" id="UP000321595"/>
    </source>
</evidence>
<dbReference type="PANTHER" id="PTHR43289">
    <property type="entry name" value="MITOGEN-ACTIVATED PROTEIN KINASE KINASE KINASE 20-RELATED"/>
    <property type="match status" value="1"/>
</dbReference>
<evidence type="ECO:0000256" key="5">
    <source>
        <dbReference type="PROSITE-ProRule" id="PRU10141"/>
    </source>
</evidence>
<dbReference type="Gene3D" id="1.10.510.10">
    <property type="entry name" value="Transferase(Phosphotransferase) domain 1"/>
    <property type="match status" value="1"/>
</dbReference>
<dbReference type="PANTHER" id="PTHR43289:SF6">
    <property type="entry name" value="SERINE_THREONINE-PROTEIN KINASE NEKL-3"/>
    <property type="match status" value="1"/>
</dbReference>